<accession>A0A9D4EBZ2</accession>
<name>A0A9D4EBZ2_DREPO</name>
<feature type="region of interest" description="Disordered" evidence="1">
    <location>
        <begin position="201"/>
        <end position="222"/>
    </location>
</feature>
<evidence type="ECO:0000256" key="2">
    <source>
        <dbReference type="SAM" id="Phobius"/>
    </source>
</evidence>
<feature type="compositionally biased region" description="Pro residues" evidence="1">
    <location>
        <begin position="259"/>
        <end position="269"/>
    </location>
</feature>
<dbReference type="OrthoDB" id="6153493at2759"/>
<gene>
    <name evidence="3" type="ORF">DPMN_178375</name>
</gene>
<sequence>MKFNSSVDRHINWMYTFMKDHHQGMATNNTLIPVVRSPTVSQCSKTERQCQNGACIKRIELCPEEQLMNQNTIMIMIIVGLAIVIFLVALYCFQQRQRRANRQYETEGYTDGCDNEHLYAPPPTYNEVIQTNLYPPTPEQLRVRQISEEPSSPMTPPPTYNSALLILARSAESLLQHKPVNKRLSVLSRRSLSMDVIEIEQTSPPKQESAEADGHPTNDWKSKSRNIFRFSRQFSKPGHIPSHSDKDGSGHHCQSILITPPPYPQTPPIYPLTPPPPCTPQAIDPFSVLATRDIHLQSENRINLSSISGSTFPRENVIVPRPIEPVDQSSMFASNVFSSGCNQHVQGDGANEDVLPYSDVPSVAFVGNRVDI</sequence>
<reference evidence="3" key="2">
    <citation type="submission" date="2020-11" db="EMBL/GenBank/DDBJ databases">
        <authorList>
            <person name="McCartney M.A."/>
            <person name="Auch B."/>
            <person name="Kono T."/>
            <person name="Mallez S."/>
            <person name="Becker A."/>
            <person name="Gohl D.M."/>
            <person name="Silverstein K.A.T."/>
            <person name="Koren S."/>
            <person name="Bechman K.B."/>
            <person name="Herman A."/>
            <person name="Abrahante J.E."/>
            <person name="Garbe J."/>
        </authorList>
    </citation>
    <scope>NUCLEOTIDE SEQUENCE</scope>
    <source>
        <strain evidence="3">Duluth1</strain>
        <tissue evidence="3">Whole animal</tissue>
    </source>
</reference>
<keyword evidence="2" id="KW-1133">Transmembrane helix</keyword>
<keyword evidence="2" id="KW-0812">Transmembrane</keyword>
<keyword evidence="4" id="KW-1185">Reference proteome</keyword>
<reference evidence="3" key="1">
    <citation type="journal article" date="2019" name="bioRxiv">
        <title>The Genome of the Zebra Mussel, Dreissena polymorpha: A Resource for Invasive Species Research.</title>
        <authorList>
            <person name="McCartney M.A."/>
            <person name="Auch B."/>
            <person name="Kono T."/>
            <person name="Mallez S."/>
            <person name="Zhang Y."/>
            <person name="Obille A."/>
            <person name="Becker A."/>
            <person name="Abrahante J.E."/>
            <person name="Garbe J."/>
            <person name="Badalamenti J.P."/>
            <person name="Herman A."/>
            <person name="Mangelson H."/>
            <person name="Liachko I."/>
            <person name="Sullivan S."/>
            <person name="Sone E.D."/>
            <person name="Koren S."/>
            <person name="Silverstein K.A.T."/>
            <person name="Beckman K.B."/>
            <person name="Gohl D.M."/>
        </authorList>
    </citation>
    <scope>NUCLEOTIDE SEQUENCE</scope>
    <source>
        <strain evidence="3">Duluth1</strain>
        <tissue evidence="3">Whole animal</tissue>
    </source>
</reference>
<organism evidence="3 4">
    <name type="scientific">Dreissena polymorpha</name>
    <name type="common">Zebra mussel</name>
    <name type="synonym">Mytilus polymorpha</name>
    <dbReference type="NCBI Taxonomy" id="45954"/>
    <lineage>
        <taxon>Eukaryota</taxon>
        <taxon>Metazoa</taxon>
        <taxon>Spiralia</taxon>
        <taxon>Lophotrochozoa</taxon>
        <taxon>Mollusca</taxon>
        <taxon>Bivalvia</taxon>
        <taxon>Autobranchia</taxon>
        <taxon>Heteroconchia</taxon>
        <taxon>Euheterodonta</taxon>
        <taxon>Imparidentia</taxon>
        <taxon>Neoheterodontei</taxon>
        <taxon>Myida</taxon>
        <taxon>Dreissenoidea</taxon>
        <taxon>Dreissenidae</taxon>
        <taxon>Dreissena</taxon>
    </lineage>
</organism>
<evidence type="ECO:0000313" key="4">
    <source>
        <dbReference type="Proteomes" id="UP000828390"/>
    </source>
</evidence>
<evidence type="ECO:0000256" key="1">
    <source>
        <dbReference type="SAM" id="MobiDB-lite"/>
    </source>
</evidence>
<feature type="transmembrane region" description="Helical" evidence="2">
    <location>
        <begin position="73"/>
        <end position="93"/>
    </location>
</feature>
<comment type="caution">
    <text evidence="3">The sequence shown here is derived from an EMBL/GenBank/DDBJ whole genome shotgun (WGS) entry which is preliminary data.</text>
</comment>
<proteinExistence type="predicted"/>
<protein>
    <submittedName>
        <fullName evidence="3">Uncharacterized protein</fullName>
    </submittedName>
</protein>
<dbReference type="EMBL" id="JAIWYP010000009">
    <property type="protein sequence ID" value="KAH3776941.1"/>
    <property type="molecule type" value="Genomic_DNA"/>
</dbReference>
<keyword evidence="2" id="KW-0472">Membrane</keyword>
<evidence type="ECO:0000313" key="3">
    <source>
        <dbReference type="EMBL" id="KAH3776941.1"/>
    </source>
</evidence>
<feature type="region of interest" description="Disordered" evidence="1">
    <location>
        <begin position="236"/>
        <end position="269"/>
    </location>
</feature>
<dbReference type="Proteomes" id="UP000828390">
    <property type="component" value="Unassembled WGS sequence"/>
</dbReference>
<feature type="compositionally biased region" description="Basic and acidic residues" evidence="1">
    <location>
        <begin position="208"/>
        <end position="222"/>
    </location>
</feature>
<dbReference type="AlphaFoldDB" id="A0A9D4EBZ2"/>